<comment type="caution">
    <text evidence="1">The sequence shown here is derived from an EMBL/GenBank/DDBJ whole genome shotgun (WGS) entry which is preliminary data.</text>
</comment>
<sequence>MFHDFKTIIPRSIKGFLIININSAINPGHISESFDLVKVKISSEKAGKAQVVIFCRYCTFFSILNEIVDIA</sequence>
<dbReference type="AlphaFoldDB" id="A0A645DQP2"/>
<proteinExistence type="predicted"/>
<name>A0A645DQP2_9ZZZZ</name>
<evidence type="ECO:0000313" key="1">
    <source>
        <dbReference type="EMBL" id="MPM91033.1"/>
    </source>
</evidence>
<protein>
    <submittedName>
        <fullName evidence="1">Uncharacterized protein</fullName>
    </submittedName>
</protein>
<accession>A0A645DQP2</accession>
<organism evidence="1">
    <name type="scientific">bioreactor metagenome</name>
    <dbReference type="NCBI Taxonomy" id="1076179"/>
    <lineage>
        <taxon>unclassified sequences</taxon>
        <taxon>metagenomes</taxon>
        <taxon>ecological metagenomes</taxon>
    </lineage>
</organism>
<dbReference type="EMBL" id="VSSQ01038151">
    <property type="protein sequence ID" value="MPM91033.1"/>
    <property type="molecule type" value="Genomic_DNA"/>
</dbReference>
<gene>
    <name evidence="1" type="ORF">SDC9_138158</name>
</gene>
<reference evidence="1" key="1">
    <citation type="submission" date="2019-08" db="EMBL/GenBank/DDBJ databases">
        <authorList>
            <person name="Kucharzyk K."/>
            <person name="Murdoch R.W."/>
            <person name="Higgins S."/>
            <person name="Loffler F."/>
        </authorList>
    </citation>
    <scope>NUCLEOTIDE SEQUENCE</scope>
</reference>